<dbReference type="OMA" id="DDTYKWI"/>
<feature type="signal peptide" evidence="1">
    <location>
        <begin position="1"/>
        <end position="18"/>
    </location>
</feature>
<evidence type="ECO:0000313" key="3">
    <source>
        <dbReference type="Proteomes" id="UP000077248"/>
    </source>
</evidence>
<gene>
    <name evidence="2" type="ORF">CC77DRAFT_1032840</name>
</gene>
<dbReference type="KEGG" id="aalt:CC77DRAFT_1032840"/>
<name>A0A177DF17_ALTAL</name>
<dbReference type="RefSeq" id="XP_018383519.1">
    <property type="nucleotide sequence ID" value="XM_018526768.1"/>
</dbReference>
<organism evidence="2 3">
    <name type="scientific">Alternaria alternata</name>
    <name type="common">Alternaria rot fungus</name>
    <name type="synonym">Torula alternata</name>
    <dbReference type="NCBI Taxonomy" id="5599"/>
    <lineage>
        <taxon>Eukaryota</taxon>
        <taxon>Fungi</taxon>
        <taxon>Dikarya</taxon>
        <taxon>Ascomycota</taxon>
        <taxon>Pezizomycotina</taxon>
        <taxon>Dothideomycetes</taxon>
        <taxon>Pleosporomycetidae</taxon>
        <taxon>Pleosporales</taxon>
        <taxon>Pleosporineae</taxon>
        <taxon>Pleosporaceae</taxon>
        <taxon>Alternaria</taxon>
        <taxon>Alternaria sect. Alternaria</taxon>
        <taxon>Alternaria alternata complex</taxon>
    </lineage>
</organism>
<feature type="chain" id="PRO_5008059336" evidence="1">
    <location>
        <begin position="19"/>
        <end position="134"/>
    </location>
</feature>
<dbReference type="Proteomes" id="UP000077248">
    <property type="component" value="Unassembled WGS sequence"/>
</dbReference>
<accession>A0A177DF17</accession>
<dbReference type="EMBL" id="KV441484">
    <property type="protein sequence ID" value="OAG18098.1"/>
    <property type="molecule type" value="Genomic_DNA"/>
</dbReference>
<sequence>MKLQHLVPAVFFSASALAATFNGFSDTACQRYDGTYIPVTAAQLQDLVVQEWATTDAVPEASRFLTTPDDKKKCPSNEDDTYKWIQIPQWEQGSQFPAGNGGAVAVVYYKDTDTYSLCRYLAAAQQDGYAGMCR</sequence>
<evidence type="ECO:0000256" key="1">
    <source>
        <dbReference type="SAM" id="SignalP"/>
    </source>
</evidence>
<dbReference type="VEuPathDB" id="FungiDB:CC77DRAFT_1032840"/>
<protein>
    <submittedName>
        <fullName evidence="2">Uncharacterized protein</fullName>
    </submittedName>
</protein>
<dbReference type="AlphaFoldDB" id="A0A177DF17"/>
<dbReference type="GeneID" id="29112362"/>
<evidence type="ECO:0000313" key="2">
    <source>
        <dbReference type="EMBL" id="OAG18098.1"/>
    </source>
</evidence>
<proteinExistence type="predicted"/>
<keyword evidence="3" id="KW-1185">Reference proteome</keyword>
<keyword evidence="1" id="KW-0732">Signal</keyword>
<reference evidence="2 3" key="1">
    <citation type="submission" date="2016-05" db="EMBL/GenBank/DDBJ databases">
        <title>Comparative analysis of secretome profiles of manganese(II)-oxidizing ascomycete fungi.</title>
        <authorList>
            <consortium name="DOE Joint Genome Institute"/>
            <person name="Zeiner C.A."/>
            <person name="Purvine S.O."/>
            <person name="Zink E.M."/>
            <person name="Wu S."/>
            <person name="Pasa-Tolic L."/>
            <person name="Chaput D.L."/>
            <person name="Haridas S."/>
            <person name="Grigoriev I.V."/>
            <person name="Santelli C.M."/>
            <person name="Hansel C.M."/>
        </authorList>
    </citation>
    <scope>NUCLEOTIDE SEQUENCE [LARGE SCALE GENOMIC DNA]</scope>
    <source>
        <strain evidence="2 3">SRC1lrK2f</strain>
    </source>
</reference>